<organism evidence="1">
    <name type="scientific">marine metagenome</name>
    <dbReference type="NCBI Taxonomy" id="408172"/>
    <lineage>
        <taxon>unclassified sequences</taxon>
        <taxon>metagenomes</taxon>
        <taxon>ecological metagenomes</taxon>
    </lineage>
</organism>
<accession>A0A382PKE3</accession>
<name>A0A382PKE3_9ZZZZ</name>
<reference evidence="1" key="1">
    <citation type="submission" date="2018-05" db="EMBL/GenBank/DDBJ databases">
        <authorList>
            <person name="Lanie J.A."/>
            <person name="Ng W.-L."/>
            <person name="Kazmierczak K.M."/>
            <person name="Andrzejewski T.M."/>
            <person name="Davidsen T.M."/>
            <person name="Wayne K.J."/>
            <person name="Tettelin H."/>
            <person name="Glass J.I."/>
            <person name="Rusch D."/>
            <person name="Podicherti R."/>
            <person name="Tsui H.-C.T."/>
            <person name="Winkler M.E."/>
        </authorList>
    </citation>
    <scope>NUCLEOTIDE SEQUENCE</scope>
</reference>
<dbReference type="EMBL" id="UINC01107621">
    <property type="protein sequence ID" value="SVC73138.1"/>
    <property type="molecule type" value="Genomic_DNA"/>
</dbReference>
<dbReference type="AntiFam" id="ANF00014">
    <property type="entry name" value="tRNA translation"/>
</dbReference>
<feature type="non-terminal residue" evidence="1">
    <location>
        <position position="74"/>
    </location>
</feature>
<proteinExistence type="predicted"/>
<protein>
    <submittedName>
        <fullName evidence="1">Uncharacterized protein</fullName>
    </submittedName>
</protein>
<sequence length="74" mass="8540">MFTNLERVKGIEPSQPAWKASVLPLNYTRIIQTYYALLYVVKHFKFGGGGKIRTFEDRSQRVYSPPHLTALEPL</sequence>
<dbReference type="AlphaFoldDB" id="A0A382PKE3"/>
<evidence type="ECO:0000313" key="1">
    <source>
        <dbReference type="EMBL" id="SVC73138.1"/>
    </source>
</evidence>
<gene>
    <name evidence="1" type="ORF">METZ01_LOCUS325992</name>
</gene>